<dbReference type="PaxDb" id="4113-PGSC0003DMT400094248"/>
<dbReference type="InParanoid" id="M1DTR1"/>
<proteinExistence type="predicted"/>
<reference evidence="2" key="1">
    <citation type="journal article" date="2011" name="Nature">
        <title>Genome sequence and analysis of the tuber crop potato.</title>
        <authorList>
            <consortium name="The Potato Genome Sequencing Consortium"/>
        </authorList>
    </citation>
    <scope>NUCLEOTIDE SEQUENCE [LARGE SCALE GENOMIC DNA]</scope>
    <source>
        <strain evidence="2">cv. DM1-3 516 R44</strain>
    </source>
</reference>
<dbReference type="Gramene" id="PGSC0003DMT400094248">
    <property type="protein sequence ID" value="PGSC0003DMT400094248"/>
    <property type="gene ID" value="PGSC0003DMG400043819"/>
</dbReference>
<accession>M1DTR1</accession>
<dbReference type="AlphaFoldDB" id="M1DTR1"/>
<keyword evidence="2" id="KW-1185">Reference proteome</keyword>
<protein>
    <submittedName>
        <fullName evidence="1">Gag-pol polyprotein</fullName>
    </submittedName>
</protein>
<evidence type="ECO:0000313" key="1">
    <source>
        <dbReference type="EnsemblPlants" id="PGSC0003DMT400094248"/>
    </source>
</evidence>
<organism evidence="1 2">
    <name type="scientific">Solanum tuberosum</name>
    <name type="common">Potato</name>
    <dbReference type="NCBI Taxonomy" id="4113"/>
    <lineage>
        <taxon>Eukaryota</taxon>
        <taxon>Viridiplantae</taxon>
        <taxon>Streptophyta</taxon>
        <taxon>Embryophyta</taxon>
        <taxon>Tracheophyta</taxon>
        <taxon>Spermatophyta</taxon>
        <taxon>Magnoliopsida</taxon>
        <taxon>eudicotyledons</taxon>
        <taxon>Gunneridae</taxon>
        <taxon>Pentapetalae</taxon>
        <taxon>asterids</taxon>
        <taxon>lamiids</taxon>
        <taxon>Solanales</taxon>
        <taxon>Solanaceae</taxon>
        <taxon>Solanoideae</taxon>
        <taxon>Solaneae</taxon>
        <taxon>Solanum</taxon>
    </lineage>
</organism>
<evidence type="ECO:0000313" key="2">
    <source>
        <dbReference type="Proteomes" id="UP000011115"/>
    </source>
</evidence>
<sequence>MQMRIWNEKLLKFHRPFGRASDYAEFRDAFQVLAQSMMAQSNSEVVVPVLLNIGMVVTRVTNFNKMNALKFHGSEIEEDPQEFIDEMYKVLMIVGVGTIRAYTPEATRHT</sequence>
<name>M1DTR1_SOLTU</name>
<dbReference type="HOGENOM" id="CLU_2175545_0_0_1"/>
<dbReference type="Proteomes" id="UP000011115">
    <property type="component" value="Unassembled WGS sequence"/>
</dbReference>
<dbReference type="EnsemblPlants" id="PGSC0003DMT400094248">
    <property type="protein sequence ID" value="PGSC0003DMT400094248"/>
    <property type="gene ID" value="PGSC0003DMG400043819"/>
</dbReference>
<reference evidence="1" key="2">
    <citation type="submission" date="2015-06" db="UniProtKB">
        <authorList>
            <consortium name="EnsemblPlants"/>
        </authorList>
    </citation>
    <scope>IDENTIFICATION</scope>
    <source>
        <strain evidence="1">DM1-3 516 R44</strain>
    </source>
</reference>